<sequence length="132" mass="14527">MTTPTPTDRVRLRLKPEGPHSGYVDGAWWPRSADLTTEIPDLLAALETRIGPVDRVLYKLSEWAHAPAKLPVGTRRIRLDGYRIQPPHTVEVLGFNRNRVVLLVVPPDASFAHAESTMSAAAAPVRTTTIDA</sequence>
<dbReference type="Pfam" id="PF19457">
    <property type="entry name" value="DUF5994"/>
    <property type="match status" value="1"/>
</dbReference>
<dbReference type="EMBL" id="FMUB01000007">
    <property type="protein sequence ID" value="SCX24007.1"/>
    <property type="molecule type" value="Genomic_DNA"/>
</dbReference>
<gene>
    <name evidence="1" type="ORF">SAMN02799620_03567</name>
</gene>
<evidence type="ECO:0000313" key="1">
    <source>
        <dbReference type="EMBL" id="SCX24007.1"/>
    </source>
</evidence>
<dbReference type="AlphaFoldDB" id="A0A1G4WJ82"/>
<dbReference type="RefSeq" id="WP_090359246.1">
    <property type="nucleotide sequence ID" value="NZ_FMUB01000007.1"/>
</dbReference>
<dbReference type="STRING" id="1502745.SAMN02799620_03567"/>
<evidence type="ECO:0000313" key="2">
    <source>
        <dbReference type="Proteomes" id="UP000199707"/>
    </source>
</evidence>
<reference evidence="2" key="1">
    <citation type="submission" date="2016-10" db="EMBL/GenBank/DDBJ databases">
        <authorList>
            <person name="Varghese N."/>
            <person name="Submissions S."/>
        </authorList>
    </citation>
    <scope>NUCLEOTIDE SEQUENCE [LARGE SCALE GENOMIC DNA]</scope>
    <source>
        <strain evidence="2">UNC267MFSha1.1M11</strain>
    </source>
</reference>
<protein>
    <submittedName>
        <fullName evidence="1">Uncharacterized protein</fullName>
    </submittedName>
</protein>
<organism evidence="1 2">
    <name type="scientific">Mycolicibacterium fluoranthenivorans</name>
    <dbReference type="NCBI Taxonomy" id="258505"/>
    <lineage>
        <taxon>Bacteria</taxon>
        <taxon>Bacillati</taxon>
        <taxon>Actinomycetota</taxon>
        <taxon>Actinomycetes</taxon>
        <taxon>Mycobacteriales</taxon>
        <taxon>Mycobacteriaceae</taxon>
        <taxon>Mycolicibacterium</taxon>
    </lineage>
</organism>
<proteinExistence type="predicted"/>
<accession>A0A1G4WJ82</accession>
<dbReference type="Proteomes" id="UP000199707">
    <property type="component" value="Unassembled WGS sequence"/>
</dbReference>
<dbReference type="InterPro" id="IPR046036">
    <property type="entry name" value="DUF5994"/>
</dbReference>
<name>A0A1G4WJ82_9MYCO</name>